<dbReference type="EMBL" id="OGUS01000124">
    <property type="protein sequence ID" value="SPC15065.1"/>
    <property type="molecule type" value="Genomic_DNA"/>
</dbReference>
<comment type="caution">
    <text evidence="1">The sequence shown here is derived from an EMBL/GenBank/DDBJ whole genome shotgun (WGS) entry which is preliminary data.</text>
</comment>
<accession>A0A375G852</accession>
<organism evidence="1">
    <name type="scientific">Cupriavidus oxalaticus</name>
    <dbReference type="NCBI Taxonomy" id="96344"/>
    <lineage>
        <taxon>Bacteria</taxon>
        <taxon>Pseudomonadati</taxon>
        <taxon>Pseudomonadota</taxon>
        <taxon>Betaproteobacteria</taxon>
        <taxon>Burkholderiales</taxon>
        <taxon>Burkholderiaceae</taxon>
        <taxon>Cupriavidus</taxon>
    </lineage>
</organism>
<sequence>MAASKLRGQASVAAACGGVVAACGAIGASASHAAAIRALLGLRQEDMDFSGREGTMLHNKRPMLAI</sequence>
<evidence type="ECO:0000313" key="1">
    <source>
        <dbReference type="EMBL" id="SPC15065.1"/>
    </source>
</evidence>
<proteinExistence type="predicted"/>
<dbReference type="PROSITE" id="PS51257">
    <property type="entry name" value="PROKAR_LIPOPROTEIN"/>
    <property type="match status" value="1"/>
</dbReference>
<name>A0A375G852_9BURK</name>
<dbReference type="AlphaFoldDB" id="A0A375G852"/>
<protein>
    <submittedName>
        <fullName evidence="1">Uncharacterized protein</fullName>
    </submittedName>
</protein>
<dbReference type="Proteomes" id="UP000256862">
    <property type="component" value="Chromosome CO2235"/>
</dbReference>
<reference evidence="1" key="1">
    <citation type="submission" date="2018-01" db="EMBL/GenBank/DDBJ databases">
        <authorList>
            <person name="Clerissi C."/>
        </authorList>
    </citation>
    <scope>NUCLEOTIDE SEQUENCE</scope>
    <source>
        <strain evidence="1">Cupriavidus oxalaticus LMG 2235</strain>
    </source>
</reference>
<gene>
    <name evidence="1" type="ORF">CO2235_230273</name>
</gene>